<name>A0ACB8WQP5_9TELE</name>
<proteinExistence type="predicted"/>
<gene>
    <name evidence="1" type="ORF">L3Q82_024845</name>
</gene>
<evidence type="ECO:0000313" key="2">
    <source>
        <dbReference type="Proteomes" id="UP000831701"/>
    </source>
</evidence>
<dbReference type="EMBL" id="CM041537">
    <property type="protein sequence ID" value="KAI3370051.1"/>
    <property type="molecule type" value="Genomic_DNA"/>
</dbReference>
<organism evidence="1 2">
    <name type="scientific">Scortum barcoo</name>
    <name type="common">barcoo grunter</name>
    <dbReference type="NCBI Taxonomy" id="214431"/>
    <lineage>
        <taxon>Eukaryota</taxon>
        <taxon>Metazoa</taxon>
        <taxon>Chordata</taxon>
        <taxon>Craniata</taxon>
        <taxon>Vertebrata</taxon>
        <taxon>Euteleostomi</taxon>
        <taxon>Actinopterygii</taxon>
        <taxon>Neopterygii</taxon>
        <taxon>Teleostei</taxon>
        <taxon>Neoteleostei</taxon>
        <taxon>Acanthomorphata</taxon>
        <taxon>Eupercaria</taxon>
        <taxon>Centrarchiformes</taxon>
        <taxon>Terapontoidei</taxon>
        <taxon>Terapontidae</taxon>
        <taxon>Scortum</taxon>
    </lineage>
</organism>
<evidence type="ECO:0000313" key="1">
    <source>
        <dbReference type="EMBL" id="KAI3370051.1"/>
    </source>
</evidence>
<dbReference type="Proteomes" id="UP000831701">
    <property type="component" value="Chromosome 7"/>
</dbReference>
<sequence length="228" mass="24885">AAFNMFHNKETESEPRIYSYSRAASAALTHIICVLFSAFIAVLSRPGSSWFSWHPFFMTLAFSLFMTEAILLFSPHGSPIKRFPHKTKGRVHWVLQCLCVSCAVLGLAAISYNKHLNGKPHFTSWHGLLGLLTVGAVGLQSLAAVPLIYHSLAKGWSLAKLKRYHAASGLVTYLLGSASLLLGLSSAWFTGSVGGYAWYLSALCPALSALVMMSQVTNAYMAKKRLQS</sequence>
<comment type="caution">
    <text evidence="1">The sequence shown here is derived from an EMBL/GenBank/DDBJ whole genome shotgun (WGS) entry which is preliminary data.</text>
</comment>
<accession>A0ACB8WQP5</accession>
<feature type="non-terminal residue" evidence="1">
    <location>
        <position position="1"/>
    </location>
</feature>
<protein>
    <submittedName>
        <fullName evidence="1">Uncharacterized protein</fullName>
    </submittedName>
</protein>
<reference evidence="1" key="1">
    <citation type="submission" date="2022-04" db="EMBL/GenBank/DDBJ databases">
        <title>Jade perch genome.</title>
        <authorList>
            <person name="Chao B."/>
        </authorList>
    </citation>
    <scope>NUCLEOTIDE SEQUENCE</scope>
    <source>
        <strain evidence="1">CB-2022</strain>
    </source>
</reference>
<keyword evidence="2" id="KW-1185">Reference proteome</keyword>